<feature type="transmembrane region" description="Helical" evidence="5">
    <location>
        <begin position="75"/>
        <end position="94"/>
    </location>
</feature>
<dbReference type="Pfam" id="PF04138">
    <property type="entry name" value="GtrA_DPMS_TM"/>
    <property type="match status" value="1"/>
</dbReference>
<evidence type="ECO:0000256" key="4">
    <source>
        <dbReference type="ARBA" id="ARBA00023136"/>
    </source>
</evidence>
<evidence type="ECO:0000256" key="1">
    <source>
        <dbReference type="ARBA" id="ARBA00004141"/>
    </source>
</evidence>
<gene>
    <name evidence="7" type="ORF">B0I00_2120</name>
</gene>
<dbReference type="GO" id="GO:0000271">
    <property type="term" value="P:polysaccharide biosynthetic process"/>
    <property type="evidence" value="ECO:0007669"/>
    <property type="project" value="InterPro"/>
</dbReference>
<evidence type="ECO:0000256" key="2">
    <source>
        <dbReference type="ARBA" id="ARBA00022692"/>
    </source>
</evidence>
<comment type="subcellular location">
    <subcellularLocation>
        <location evidence="1">Membrane</location>
        <topology evidence="1">Multi-pass membrane protein</topology>
    </subcellularLocation>
</comment>
<evidence type="ECO:0000259" key="6">
    <source>
        <dbReference type="Pfam" id="PF04138"/>
    </source>
</evidence>
<evidence type="ECO:0000313" key="7">
    <source>
        <dbReference type="EMBL" id="PKB14530.1"/>
    </source>
</evidence>
<keyword evidence="2 5" id="KW-0812">Transmembrane</keyword>
<keyword evidence="4 5" id="KW-0472">Membrane</keyword>
<feature type="domain" description="GtrA/DPMS transmembrane" evidence="6">
    <location>
        <begin position="15"/>
        <end position="124"/>
    </location>
</feature>
<evidence type="ECO:0000256" key="3">
    <source>
        <dbReference type="ARBA" id="ARBA00022989"/>
    </source>
</evidence>
<dbReference type="InterPro" id="IPR007267">
    <property type="entry name" value="GtrA_DPMS_TM"/>
</dbReference>
<feature type="transmembrane region" description="Helical" evidence="5">
    <location>
        <begin position="16"/>
        <end position="36"/>
    </location>
</feature>
<keyword evidence="3 5" id="KW-1133">Transmembrane helix</keyword>
<sequence length="130" mass="14169">MAVEARWTELGRVIRYYFNGVVNTAFGYGLFAGLVALGMNMYGAQALSHVLGVAFNYFTFSRITFADRVGSKGRFVLSYALNYVMSVAILAGLSRFIASPYGAGLATIVIVSALNYLLLKRLVFNRTAAT</sequence>
<comment type="caution">
    <text evidence="7">The sequence shown here is derived from an EMBL/GenBank/DDBJ whole genome shotgun (WGS) entry which is preliminary data.</text>
</comment>
<proteinExistence type="predicted"/>
<organism evidence="7 8">
    <name type="scientific">Novosphingobium kunmingense</name>
    <dbReference type="NCBI Taxonomy" id="1211806"/>
    <lineage>
        <taxon>Bacteria</taxon>
        <taxon>Pseudomonadati</taxon>
        <taxon>Pseudomonadota</taxon>
        <taxon>Alphaproteobacteria</taxon>
        <taxon>Sphingomonadales</taxon>
        <taxon>Sphingomonadaceae</taxon>
        <taxon>Novosphingobium</taxon>
    </lineage>
</organism>
<evidence type="ECO:0000256" key="5">
    <source>
        <dbReference type="SAM" id="Phobius"/>
    </source>
</evidence>
<feature type="transmembrane region" description="Helical" evidence="5">
    <location>
        <begin position="100"/>
        <end position="119"/>
    </location>
</feature>
<dbReference type="EMBL" id="PHUF01000004">
    <property type="protein sequence ID" value="PKB14530.1"/>
    <property type="molecule type" value="Genomic_DNA"/>
</dbReference>
<keyword evidence="8" id="KW-1185">Reference proteome</keyword>
<dbReference type="GO" id="GO:0016020">
    <property type="term" value="C:membrane"/>
    <property type="evidence" value="ECO:0007669"/>
    <property type="project" value="UniProtKB-SubCell"/>
</dbReference>
<dbReference type="RefSeq" id="WP_157812536.1">
    <property type="nucleotide sequence ID" value="NZ_PHUF01000004.1"/>
</dbReference>
<evidence type="ECO:0000313" key="8">
    <source>
        <dbReference type="Proteomes" id="UP000232587"/>
    </source>
</evidence>
<reference evidence="7 8" key="1">
    <citation type="submission" date="2017-11" db="EMBL/GenBank/DDBJ databases">
        <title>Genomic Encyclopedia of Type Strains, Phase III (KMG-III): the genomes of soil and plant-associated and newly described type strains.</title>
        <authorList>
            <person name="Whitman W."/>
        </authorList>
    </citation>
    <scope>NUCLEOTIDE SEQUENCE [LARGE SCALE GENOMIC DNA]</scope>
    <source>
        <strain evidence="7 8">CGMCC 1.12274</strain>
    </source>
</reference>
<accession>A0A2N0H6K7</accession>
<name>A0A2N0H6K7_9SPHN</name>
<dbReference type="OrthoDB" id="9798374at2"/>
<protein>
    <submittedName>
        <fullName evidence="7">GtrA-like protein</fullName>
    </submittedName>
</protein>
<feature type="transmembrane region" description="Helical" evidence="5">
    <location>
        <begin position="42"/>
        <end position="63"/>
    </location>
</feature>
<dbReference type="Proteomes" id="UP000232587">
    <property type="component" value="Unassembled WGS sequence"/>
</dbReference>
<dbReference type="AlphaFoldDB" id="A0A2N0H6K7"/>